<evidence type="ECO:0000313" key="3">
    <source>
        <dbReference type="Proteomes" id="UP001152803"/>
    </source>
</evidence>
<evidence type="ECO:0000259" key="1">
    <source>
        <dbReference type="Pfam" id="PF00211"/>
    </source>
</evidence>
<dbReference type="InterPro" id="IPR001054">
    <property type="entry name" value="A/G_cyclase"/>
</dbReference>
<organism evidence="2 3">
    <name type="scientific">Conger conger</name>
    <name type="common">Conger eel</name>
    <name type="synonym">Muraena conger</name>
    <dbReference type="NCBI Taxonomy" id="82655"/>
    <lineage>
        <taxon>Eukaryota</taxon>
        <taxon>Metazoa</taxon>
        <taxon>Chordata</taxon>
        <taxon>Craniata</taxon>
        <taxon>Vertebrata</taxon>
        <taxon>Euteleostomi</taxon>
        <taxon>Actinopterygii</taxon>
        <taxon>Neopterygii</taxon>
        <taxon>Teleostei</taxon>
        <taxon>Anguilliformes</taxon>
        <taxon>Congridae</taxon>
        <taxon>Conger</taxon>
    </lineage>
</organism>
<feature type="domain" description="Guanylate cyclase" evidence="1">
    <location>
        <begin position="11"/>
        <end position="52"/>
    </location>
</feature>
<proteinExistence type="predicted"/>
<dbReference type="EMBL" id="JAFJMO010000005">
    <property type="protein sequence ID" value="KAJ8275890.1"/>
    <property type="molecule type" value="Genomic_DNA"/>
</dbReference>
<evidence type="ECO:0000313" key="2">
    <source>
        <dbReference type="EMBL" id="KAJ8275890.1"/>
    </source>
</evidence>
<dbReference type="AlphaFoldDB" id="A0A9Q1DNS0"/>
<accession>A0A9Q1DNS0</accession>
<comment type="caution">
    <text evidence="2">The sequence shown here is derived from an EMBL/GenBank/DDBJ whole genome shotgun (WGS) entry which is preliminary data.</text>
</comment>
<protein>
    <recommendedName>
        <fullName evidence="1">Guanylate cyclase domain-containing protein</fullName>
    </recommendedName>
</protein>
<dbReference type="OrthoDB" id="1890790at2759"/>
<dbReference type="Pfam" id="PF00211">
    <property type="entry name" value="Guanylate_cyc"/>
    <property type="match status" value="1"/>
</dbReference>
<dbReference type="GO" id="GO:0009190">
    <property type="term" value="P:cyclic nucleotide biosynthetic process"/>
    <property type="evidence" value="ECO:0007669"/>
    <property type="project" value="InterPro"/>
</dbReference>
<name>A0A9Q1DNS0_CONCO</name>
<keyword evidence="3" id="KW-1185">Reference proteome</keyword>
<feature type="non-terminal residue" evidence="2">
    <location>
        <position position="1"/>
    </location>
</feature>
<dbReference type="Proteomes" id="UP001152803">
    <property type="component" value="Unassembled WGS sequence"/>
</dbReference>
<sequence>HSLLRLAEAAFRIHVNISTVKILRSLNEGYLIDVRGKTELKGKGIEETYWLVGKTNFSKPLPKPPEIKPGDNWQEMVTEEIKSIFRKANRQVDRPKI</sequence>
<dbReference type="GO" id="GO:0035556">
    <property type="term" value="P:intracellular signal transduction"/>
    <property type="evidence" value="ECO:0007669"/>
    <property type="project" value="InterPro"/>
</dbReference>
<gene>
    <name evidence="2" type="ORF">COCON_G00076420</name>
</gene>
<reference evidence="2" key="1">
    <citation type="journal article" date="2023" name="Science">
        <title>Genome structures resolve the early diversification of teleost fishes.</title>
        <authorList>
            <person name="Parey E."/>
            <person name="Louis A."/>
            <person name="Montfort J."/>
            <person name="Bouchez O."/>
            <person name="Roques C."/>
            <person name="Iampietro C."/>
            <person name="Lluch J."/>
            <person name="Castinel A."/>
            <person name="Donnadieu C."/>
            <person name="Desvignes T."/>
            <person name="Floi Bucao C."/>
            <person name="Jouanno E."/>
            <person name="Wen M."/>
            <person name="Mejri S."/>
            <person name="Dirks R."/>
            <person name="Jansen H."/>
            <person name="Henkel C."/>
            <person name="Chen W.J."/>
            <person name="Zahm M."/>
            <person name="Cabau C."/>
            <person name="Klopp C."/>
            <person name="Thompson A.W."/>
            <person name="Robinson-Rechavi M."/>
            <person name="Braasch I."/>
            <person name="Lecointre G."/>
            <person name="Bobe J."/>
            <person name="Postlethwait J.H."/>
            <person name="Berthelot C."/>
            <person name="Roest Crollius H."/>
            <person name="Guiguen Y."/>
        </authorList>
    </citation>
    <scope>NUCLEOTIDE SEQUENCE</scope>
    <source>
        <strain evidence="2">Concon-B</strain>
    </source>
</reference>